<gene>
    <name evidence="11" type="primary">LOC105852672</name>
    <name evidence="10" type="synonym">LOC105851499</name>
</gene>
<reference evidence="10 11" key="2">
    <citation type="submission" date="2025-04" db="UniProtKB">
        <authorList>
            <consortium name="RefSeq"/>
        </authorList>
    </citation>
    <scope>IDENTIFICATION</scope>
    <source>
        <tissue evidence="10 11">Etiolated seedlings</tissue>
    </source>
</reference>
<dbReference type="InterPro" id="IPR007650">
    <property type="entry name" value="Zf-FLZ_dom"/>
</dbReference>
<evidence type="ECO:0000256" key="6">
    <source>
        <dbReference type="PROSITE-ProRule" id="PRU01131"/>
    </source>
</evidence>
<feature type="compositionally biased region" description="Basic residues" evidence="7">
    <location>
        <begin position="1"/>
        <end position="10"/>
    </location>
</feature>
<dbReference type="Proteomes" id="UP000087171">
    <property type="component" value="Chromosome Ca8"/>
</dbReference>
<evidence type="ECO:0000256" key="3">
    <source>
        <dbReference type="ARBA" id="ARBA00022490"/>
    </source>
</evidence>
<dbReference type="PANTHER" id="PTHR33059:SF4">
    <property type="entry name" value="FCS-LIKE ZINC FINGER 5"/>
    <property type="match status" value="1"/>
</dbReference>
<dbReference type="STRING" id="3827.A0A1S3EGK2"/>
<reference evidence="9" key="1">
    <citation type="journal article" date="2013" name="Nat. Biotechnol.">
        <title>Draft genome sequence of chickpea (Cicer arietinum) provides a resource for trait improvement.</title>
        <authorList>
            <person name="Varshney R.K."/>
            <person name="Song C."/>
            <person name="Saxena R.K."/>
            <person name="Azam S."/>
            <person name="Yu S."/>
            <person name="Sharpe A.G."/>
            <person name="Cannon S."/>
            <person name="Baek J."/>
            <person name="Rosen B.D."/>
            <person name="Tar'an B."/>
            <person name="Millan T."/>
            <person name="Zhang X."/>
            <person name="Ramsay L.D."/>
            <person name="Iwata A."/>
            <person name="Wang Y."/>
            <person name="Nelson W."/>
            <person name="Farmer A.D."/>
            <person name="Gaur P.M."/>
            <person name="Soderlund C."/>
            <person name="Penmetsa R.V."/>
            <person name="Xu C."/>
            <person name="Bharti A.K."/>
            <person name="He W."/>
            <person name="Winter P."/>
            <person name="Zhao S."/>
            <person name="Hane J.K."/>
            <person name="Carrasquilla-Garcia N."/>
            <person name="Condie J.A."/>
            <person name="Upadhyaya H.D."/>
            <person name="Luo M.C."/>
            <person name="Thudi M."/>
            <person name="Gowda C.L."/>
            <person name="Singh N.P."/>
            <person name="Lichtenzveig J."/>
            <person name="Gali K.K."/>
            <person name="Rubio J."/>
            <person name="Nadarajan N."/>
            <person name="Dolezel J."/>
            <person name="Bansal K.C."/>
            <person name="Xu X."/>
            <person name="Edwards D."/>
            <person name="Zhang G."/>
            <person name="Kahl G."/>
            <person name="Gil J."/>
            <person name="Singh K.B."/>
            <person name="Datta S.K."/>
            <person name="Jackson S.A."/>
            <person name="Wang J."/>
            <person name="Cook D.R."/>
        </authorList>
    </citation>
    <scope>NUCLEOTIDE SEQUENCE [LARGE SCALE GENOMIC DNA]</scope>
    <source>
        <strain evidence="9">cv. CDC Frontier</strain>
    </source>
</reference>
<keyword evidence="5" id="KW-0863">Zinc-finger</keyword>
<comment type="subcellular location">
    <subcellularLocation>
        <location evidence="1">Cytoplasm</location>
    </subcellularLocation>
</comment>
<evidence type="ECO:0000313" key="10">
    <source>
        <dbReference type="RefSeq" id="XP_012567892.1"/>
    </source>
</evidence>
<evidence type="ECO:0000313" key="11">
    <source>
        <dbReference type="RefSeq" id="XP_012574499.1"/>
    </source>
</evidence>
<evidence type="ECO:0000256" key="2">
    <source>
        <dbReference type="ARBA" id="ARBA00009374"/>
    </source>
</evidence>
<dbReference type="PROSITE" id="PS51795">
    <property type="entry name" value="ZF_FLZ"/>
    <property type="match status" value="1"/>
</dbReference>
<dbReference type="OrthoDB" id="1597335at2759"/>
<keyword evidence="4" id="KW-0479">Metal-binding</keyword>
<evidence type="ECO:0000259" key="8">
    <source>
        <dbReference type="PROSITE" id="PS51795"/>
    </source>
</evidence>
<protein>
    <submittedName>
        <fullName evidence="10 11">Protein INCREASED RESISTANCE TO MYZUS PERSICAE 1-like</fullName>
    </submittedName>
</protein>
<keyword evidence="3" id="KW-0963">Cytoplasm</keyword>
<feature type="compositionally biased region" description="Low complexity" evidence="7">
    <location>
        <begin position="11"/>
        <end position="24"/>
    </location>
</feature>
<proteinExistence type="inferred from homology"/>
<keyword evidence="9" id="KW-1185">Reference proteome</keyword>
<comment type="similarity">
    <text evidence="2">Belongs to the FLZ family.</text>
</comment>
<evidence type="ECO:0000256" key="1">
    <source>
        <dbReference type="ARBA" id="ARBA00004496"/>
    </source>
</evidence>
<evidence type="ECO:0000256" key="5">
    <source>
        <dbReference type="ARBA" id="ARBA00022771"/>
    </source>
</evidence>
<dbReference type="Pfam" id="PF04570">
    <property type="entry name" value="zf-FLZ"/>
    <property type="match status" value="1"/>
</dbReference>
<dbReference type="PANTHER" id="PTHR33059">
    <property type="entry name" value="FCS-LIKE ZINC FINGER 5"/>
    <property type="match status" value="1"/>
</dbReference>
<evidence type="ECO:0000256" key="7">
    <source>
        <dbReference type="SAM" id="MobiDB-lite"/>
    </source>
</evidence>
<feature type="region of interest" description="Disordered" evidence="7">
    <location>
        <begin position="1"/>
        <end position="31"/>
    </location>
</feature>
<evidence type="ECO:0000313" key="9">
    <source>
        <dbReference type="Proteomes" id="UP000087171"/>
    </source>
</evidence>
<dbReference type="AlphaFoldDB" id="A0A1S3EGK2"/>
<accession>A0A1S3EGK2</accession>
<keyword evidence="5" id="KW-0862">Zinc</keyword>
<dbReference type="GO" id="GO:0005737">
    <property type="term" value="C:cytoplasm"/>
    <property type="evidence" value="ECO:0007669"/>
    <property type="project" value="UniProtKB-SubCell"/>
</dbReference>
<name>A0A1S3EGK2_CICAR</name>
<feature type="zinc finger region" description="FLZ-type" evidence="6">
    <location>
        <begin position="55"/>
        <end position="98"/>
    </location>
</feature>
<sequence>MVRKRPRSPTKKTMVSKKTTSDSSTSREVEHRSKNFELEGLDHANDHINRTQSSGFLRVCFFCNGIIDHGDDIFMYSDNAFCKQECRQRQMLKDEKKWKWL</sequence>
<dbReference type="GO" id="GO:0008270">
    <property type="term" value="F:zinc ion binding"/>
    <property type="evidence" value="ECO:0007669"/>
    <property type="project" value="UniProtKB-KW"/>
</dbReference>
<dbReference type="RefSeq" id="XP_012567892.1">
    <property type="nucleotide sequence ID" value="XM_012712438.2"/>
</dbReference>
<organism evidence="9 11">
    <name type="scientific">Cicer arietinum</name>
    <name type="common">Chickpea</name>
    <name type="synonym">Garbanzo</name>
    <dbReference type="NCBI Taxonomy" id="3827"/>
    <lineage>
        <taxon>Eukaryota</taxon>
        <taxon>Viridiplantae</taxon>
        <taxon>Streptophyta</taxon>
        <taxon>Embryophyta</taxon>
        <taxon>Tracheophyta</taxon>
        <taxon>Spermatophyta</taxon>
        <taxon>Magnoliopsida</taxon>
        <taxon>eudicotyledons</taxon>
        <taxon>Gunneridae</taxon>
        <taxon>Pentapetalae</taxon>
        <taxon>rosids</taxon>
        <taxon>fabids</taxon>
        <taxon>Fabales</taxon>
        <taxon>Fabaceae</taxon>
        <taxon>Papilionoideae</taxon>
        <taxon>50 kb inversion clade</taxon>
        <taxon>NPAAA clade</taxon>
        <taxon>Hologalegina</taxon>
        <taxon>IRL clade</taxon>
        <taxon>Cicereae</taxon>
        <taxon>Cicer</taxon>
    </lineage>
</organism>
<feature type="domain" description="FLZ-type" evidence="8">
    <location>
        <begin position="55"/>
        <end position="98"/>
    </location>
</feature>
<dbReference type="RefSeq" id="XP_012574499.1">
    <property type="nucleotide sequence ID" value="XM_012719045.2"/>
</dbReference>
<evidence type="ECO:0000256" key="4">
    <source>
        <dbReference type="ARBA" id="ARBA00022723"/>
    </source>
</evidence>